<dbReference type="PROSITE" id="PS00092">
    <property type="entry name" value="N6_MTASE"/>
    <property type="match status" value="1"/>
</dbReference>
<dbReference type="InterPro" id="IPR029063">
    <property type="entry name" value="SAM-dependent_MTases_sf"/>
</dbReference>
<evidence type="ECO:0000256" key="2">
    <source>
        <dbReference type="ARBA" id="ARBA00022603"/>
    </source>
</evidence>
<dbReference type="InterPro" id="IPR002941">
    <property type="entry name" value="DNA_methylase_N4/N6"/>
</dbReference>
<dbReference type="RefSeq" id="WP_188882827.1">
    <property type="nucleotide sequence ID" value="NZ_BMOY01000034.1"/>
</dbReference>
<keyword evidence="4" id="KW-0949">S-adenosyl-L-methionine</keyword>
<proteinExistence type="inferred from homology"/>
<reference evidence="7" key="2">
    <citation type="submission" date="2020-09" db="EMBL/GenBank/DDBJ databases">
        <authorList>
            <person name="Sun Q."/>
            <person name="Ohkuma M."/>
        </authorList>
    </citation>
    <scope>NUCLEOTIDE SEQUENCE</scope>
    <source>
        <strain evidence="7">JCM 18487</strain>
    </source>
</reference>
<evidence type="ECO:0000259" key="6">
    <source>
        <dbReference type="Pfam" id="PF01555"/>
    </source>
</evidence>
<reference evidence="7" key="1">
    <citation type="journal article" date="2014" name="Int. J. Syst. Evol. Microbiol.">
        <title>Complete genome sequence of Corynebacterium casei LMG S-19264T (=DSM 44701T), isolated from a smear-ripened cheese.</title>
        <authorList>
            <consortium name="US DOE Joint Genome Institute (JGI-PGF)"/>
            <person name="Walter F."/>
            <person name="Albersmeier A."/>
            <person name="Kalinowski J."/>
            <person name="Ruckert C."/>
        </authorList>
    </citation>
    <scope>NUCLEOTIDE SEQUENCE</scope>
    <source>
        <strain evidence="7">JCM 18487</strain>
    </source>
</reference>
<keyword evidence="3" id="KW-0808">Transferase</keyword>
<dbReference type="GO" id="GO:0003677">
    <property type="term" value="F:DNA binding"/>
    <property type="evidence" value="ECO:0007669"/>
    <property type="project" value="InterPro"/>
</dbReference>
<dbReference type="InterPro" id="IPR002295">
    <property type="entry name" value="N4/N6-MTase_EcoPI_Mod-like"/>
</dbReference>
<evidence type="ECO:0000256" key="1">
    <source>
        <dbReference type="ARBA" id="ARBA00006594"/>
    </source>
</evidence>
<keyword evidence="5" id="KW-0680">Restriction system</keyword>
<evidence type="ECO:0000256" key="3">
    <source>
        <dbReference type="ARBA" id="ARBA00022679"/>
    </source>
</evidence>
<dbReference type="InterPro" id="IPR002052">
    <property type="entry name" value="DNA_methylase_N6_adenine_CS"/>
</dbReference>
<accession>A0A917KE24</accession>
<dbReference type="PIRSF" id="PIRSF015855">
    <property type="entry name" value="TypeIII_Mtase_mKpnI"/>
    <property type="match status" value="1"/>
</dbReference>
<feature type="domain" description="DNA methylase N-4/N-6" evidence="6">
    <location>
        <begin position="117"/>
        <end position="432"/>
    </location>
</feature>
<evidence type="ECO:0000313" key="7">
    <source>
        <dbReference type="EMBL" id="GGJ10806.1"/>
    </source>
</evidence>
<dbReference type="PRINTS" id="PR00506">
    <property type="entry name" value="D21N6MTFRASE"/>
</dbReference>
<comment type="caution">
    <text evidence="7">The sequence shown here is derived from an EMBL/GenBank/DDBJ whole genome shotgun (WGS) entry which is preliminary data.</text>
</comment>
<dbReference type="Gene3D" id="3.40.50.150">
    <property type="entry name" value="Vaccinia Virus protein VP39"/>
    <property type="match status" value="1"/>
</dbReference>
<dbReference type="Proteomes" id="UP000637695">
    <property type="component" value="Unassembled WGS sequence"/>
</dbReference>
<dbReference type="EMBL" id="BMOY01000034">
    <property type="protein sequence ID" value="GGJ10806.1"/>
    <property type="molecule type" value="Genomic_DNA"/>
</dbReference>
<organism evidence="7 8">
    <name type="scientific">Alicyclobacillus cellulosilyticus</name>
    <dbReference type="NCBI Taxonomy" id="1003997"/>
    <lineage>
        <taxon>Bacteria</taxon>
        <taxon>Bacillati</taxon>
        <taxon>Bacillota</taxon>
        <taxon>Bacilli</taxon>
        <taxon>Bacillales</taxon>
        <taxon>Alicyclobacillaceae</taxon>
        <taxon>Alicyclobacillus</taxon>
    </lineage>
</organism>
<keyword evidence="2 7" id="KW-0489">Methyltransferase</keyword>
<name>A0A917KE24_9BACL</name>
<keyword evidence="8" id="KW-1185">Reference proteome</keyword>
<dbReference type="SUPFAM" id="SSF53335">
    <property type="entry name" value="S-adenosyl-L-methionine-dependent methyltransferases"/>
    <property type="match status" value="1"/>
</dbReference>
<evidence type="ECO:0000256" key="4">
    <source>
        <dbReference type="ARBA" id="ARBA00022691"/>
    </source>
</evidence>
<dbReference type="GO" id="GO:0009307">
    <property type="term" value="P:DNA restriction-modification system"/>
    <property type="evidence" value="ECO:0007669"/>
    <property type="project" value="UniProtKB-KW"/>
</dbReference>
<dbReference type="GO" id="GO:0032259">
    <property type="term" value="P:methylation"/>
    <property type="evidence" value="ECO:0007669"/>
    <property type="project" value="UniProtKB-KW"/>
</dbReference>
<dbReference type="Pfam" id="PF01555">
    <property type="entry name" value="N6_N4_Mtase"/>
    <property type="match status" value="1"/>
</dbReference>
<dbReference type="AlphaFoldDB" id="A0A917KE24"/>
<sequence length="630" mass="69909">MGDVTPVDRLPLASPDPWQARMAQLRALMPEVFTEGQLDLAKLAAWLKAQPSDEPERYRFTWAGKREAMQHVRVPSTATLLPAPAESVRFDETENVVIAGDNLEVLKLLQKAYYGKVKLIYIDPPYNTGQDFIYADDFRDGLRQYLRYTGQVADDGTRLTTHVDKAGRLHSRWLSMMYPRLFLARNLLAEDGFICVSIGDEEVHHLRLLMNEVFGEENHVNTLAVRRFDKNLSLQFVERGLPSLAVGFEYVLVYRRSPRAMLNPVYREASEARKTSGYWKGFWNAADRPTMRYELLGVTPTSGQWKWKREVAEEAVRNYEEYLAHYAAQMSLEAYWEQTGRTKRFIRRNPNGQGMNQGVEHWVPPSSGVLRTSNWTDILASESLHDLGIPFDNPKNRALIKTLIAMTCDTGDLVLDFFAGSGTTGHAVMEVNAEQGTSHRFLLVQLPERIGGHDPDTAATAAADGAAEDIFTLMCGRLRAAGSRIAAGDAGAAVDTGFKVFRLAPSNFRVWDGAAEDAAALAVQVRLFADHVLPGRSDLDILYEVMLKAGLPLTAPVAKLSLCGGRAYMVANGALCVCLADEVSAADVEAIAALRPARVVALDAAFHGRDERKLNAKLRLEAHGIAFQTV</sequence>
<protein>
    <submittedName>
        <fullName evidence="7">Adenine methyltransferase</fullName>
    </submittedName>
</protein>
<comment type="similarity">
    <text evidence="1">Belongs to the N(4)/N(6)-methyltransferase family.</text>
</comment>
<evidence type="ECO:0000256" key="5">
    <source>
        <dbReference type="ARBA" id="ARBA00022747"/>
    </source>
</evidence>
<dbReference type="GO" id="GO:0008170">
    <property type="term" value="F:N-methyltransferase activity"/>
    <property type="evidence" value="ECO:0007669"/>
    <property type="project" value="InterPro"/>
</dbReference>
<evidence type="ECO:0000313" key="8">
    <source>
        <dbReference type="Proteomes" id="UP000637695"/>
    </source>
</evidence>
<gene>
    <name evidence="7" type="ORF">GCM10010885_20070</name>
</gene>